<proteinExistence type="predicted"/>
<dbReference type="Proteomes" id="UP000309601">
    <property type="component" value="Unassembled WGS sequence"/>
</dbReference>
<protein>
    <submittedName>
        <fullName evidence="1">Uncharacterized protein</fullName>
    </submittedName>
</protein>
<dbReference type="EMBL" id="SPRH01000083">
    <property type="protein sequence ID" value="TIB95725.1"/>
    <property type="molecule type" value="Genomic_DNA"/>
</dbReference>
<dbReference type="Proteomes" id="UP000307169">
    <property type="component" value="Unassembled WGS sequence"/>
</dbReference>
<evidence type="ECO:0000313" key="4">
    <source>
        <dbReference type="Proteomes" id="UP000309601"/>
    </source>
</evidence>
<evidence type="ECO:0000313" key="1">
    <source>
        <dbReference type="EMBL" id="TIB95725.1"/>
    </source>
</evidence>
<organism evidence="1 3">
    <name type="scientific">Wallemia mellicola</name>
    <dbReference type="NCBI Taxonomy" id="1708541"/>
    <lineage>
        <taxon>Eukaryota</taxon>
        <taxon>Fungi</taxon>
        <taxon>Dikarya</taxon>
        <taxon>Basidiomycota</taxon>
        <taxon>Wallemiomycotina</taxon>
        <taxon>Wallemiomycetes</taxon>
        <taxon>Wallemiales</taxon>
        <taxon>Wallemiaceae</taxon>
        <taxon>Wallemia</taxon>
    </lineage>
</organism>
<evidence type="ECO:0000313" key="3">
    <source>
        <dbReference type="Proteomes" id="UP000307169"/>
    </source>
</evidence>
<sequence length="129" mass="14171">MSRRWNLGDPVLVAGLSPISLVTLLVTRAAGAEPLIITELSGKRSNFATNVLLSIRTVLIENFETQLYVADKSTWIAVINLRLALECTDLKAVFTLLFSRCALVGKHLAMVTRGICRPCLSCTWQPISI</sequence>
<dbReference type="InterPro" id="IPR036291">
    <property type="entry name" value="NAD(P)-bd_dom_sf"/>
</dbReference>
<comment type="caution">
    <text evidence="1">The sequence shown here is derived from an EMBL/GenBank/DDBJ whole genome shotgun (WGS) entry which is preliminary data.</text>
</comment>
<gene>
    <name evidence="2" type="ORF">E3Q02_04176</name>
    <name evidence="1" type="ORF">E3Q17_04178</name>
</gene>
<dbReference type="EMBL" id="SPRW01000076">
    <property type="protein sequence ID" value="TIC60713.1"/>
    <property type="molecule type" value="Genomic_DNA"/>
</dbReference>
<dbReference type="Gene3D" id="3.40.50.720">
    <property type="entry name" value="NAD(P)-binding Rossmann-like Domain"/>
    <property type="match status" value="1"/>
</dbReference>
<dbReference type="AlphaFoldDB" id="A0A4V6TS98"/>
<evidence type="ECO:0000313" key="2">
    <source>
        <dbReference type="EMBL" id="TIC60713.1"/>
    </source>
</evidence>
<accession>A0A4V6TS98</accession>
<name>A0A4V6TS98_9BASI</name>
<reference evidence="3 4" key="1">
    <citation type="submission" date="2019-03" db="EMBL/GenBank/DDBJ databases">
        <title>Sequencing 25 genomes of Wallemia mellicola.</title>
        <authorList>
            <person name="Gostincar C."/>
        </authorList>
    </citation>
    <scope>NUCLEOTIDE SEQUENCE [LARGE SCALE GENOMIC DNA]</scope>
    <source>
        <strain evidence="1 3">EXF-1262</strain>
        <strain evidence="2 4">EXF-1274</strain>
    </source>
</reference>
<dbReference type="SUPFAM" id="SSF51735">
    <property type="entry name" value="NAD(P)-binding Rossmann-fold domains"/>
    <property type="match status" value="1"/>
</dbReference>